<feature type="signal peptide" evidence="11">
    <location>
        <begin position="1"/>
        <end position="20"/>
    </location>
</feature>
<feature type="domain" description="Ig-like" evidence="12">
    <location>
        <begin position="138"/>
        <end position="223"/>
    </location>
</feature>
<protein>
    <submittedName>
        <fullName evidence="13">Butyrophilin-like protein 10</fullName>
    </submittedName>
</protein>
<evidence type="ECO:0000256" key="10">
    <source>
        <dbReference type="ARBA" id="ARBA00023319"/>
    </source>
</evidence>
<gene>
    <name evidence="13" type="primary">LOC100489320</name>
</gene>
<dbReference type="InterPro" id="IPR013783">
    <property type="entry name" value="Ig-like_fold"/>
</dbReference>
<evidence type="ECO:0000256" key="1">
    <source>
        <dbReference type="ARBA" id="ARBA00004251"/>
    </source>
</evidence>
<keyword evidence="7" id="KW-1015">Disulfide bond</keyword>
<evidence type="ECO:0000256" key="9">
    <source>
        <dbReference type="ARBA" id="ARBA00023180"/>
    </source>
</evidence>
<keyword evidence="9" id="KW-0325">Glycoprotein</keyword>
<sequence length="258" mass="28262">MTLIRVCVIALCILYSPALGGESVRVATYLYGSAQLPCDFPFVTGSQDVVVTWLKVADIAGGAEHLVVHSYRDGRDLSEYQNPLYKGRTHRPKGTLDLILTNVTTDDEGTYICQAANQKSRGSKEILLSIDRLNAEDPTVTVVSIDGEKRLKCVSSGVYRDPRVEWHDREMTDLSTYGSLTVTDAGDGRKVVESVLSFPYEPNHHYFCHVKEGGLKRSARAVESGNGAVLLAVCLVCWGALRLEGSTLQGETLPCWPP</sequence>
<dbReference type="InParanoid" id="A0A803JB77"/>
<feature type="domain" description="Ig-like" evidence="12">
    <location>
        <begin position="17"/>
        <end position="129"/>
    </location>
</feature>
<dbReference type="GeneTree" id="ENSGT00960000191267"/>
<proteinExistence type="predicted"/>
<dbReference type="InterPro" id="IPR013106">
    <property type="entry name" value="Ig_V-set"/>
</dbReference>
<dbReference type="InterPro" id="IPR003599">
    <property type="entry name" value="Ig_sub"/>
</dbReference>
<dbReference type="FunFam" id="2.60.40.10:FF:002865">
    <property type="entry name" value="HERV-H LTR-associating 2b, tandem duplicate 2"/>
    <property type="match status" value="1"/>
</dbReference>
<dbReference type="SMART" id="SM00406">
    <property type="entry name" value="IGv"/>
    <property type="match status" value="1"/>
</dbReference>
<keyword evidence="10" id="KW-0393">Immunoglobulin domain</keyword>
<evidence type="ECO:0000313" key="13">
    <source>
        <dbReference type="Ensembl" id="ENSXETP00000105123"/>
    </source>
</evidence>
<evidence type="ECO:0000259" key="12">
    <source>
        <dbReference type="PROSITE" id="PS50835"/>
    </source>
</evidence>
<dbReference type="GO" id="GO:0005886">
    <property type="term" value="C:plasma membrane"/>
    <property type="evidence" value="ECO:0007669"/>
    <property type="project" value="UniProtKB-SubCell"/>
</dbReference>
<evidence type="ECO:0000256" key="7">
    <source>
        <dbReference type="ARBA" id="ARBA00023157"/>
    </source>
</evidence>
<dbReference type="InterPro" id="IPR051713">
    <property type="entry name" value="T-cell_Activation_Regulation"/>
</dbReference>
<evidence type="ECO:0000256" key="4">
    <source>
        <dbReference type="ARBA" id="ARBA00022729"/>
    </source>
</evidence>
<reference evidence="13" key="2">
    <citation type="submission" date="2021-03" db="UniProtKB">
        <authorList>
            <consortium name="Ensembl"/>
        </authorList>
    </citation>
    <scope>IDENTIFICATION</scope>
</reference>
<dbReference type="AlphaFoldDB" id="A0A803JB77"/>
<name>A0A803JB77_XENTR</name>
<feature type="chain" id="PRO_5030830820" evidence="11">
    <location>
        <begin position="21"/>
        <end position="258"/>
    </location>
</feature>
<evidence type="ECO:0000256" key="8">
    <source>
        <dbReference type="ARBA" id="ARBA00023170"/>
    </source>
</evidence>
<keyword evidence="5" id="KW-1133">Transmembrane helix</keyword>
<dbReference type="Ensembl" id="ENSXETT00000121596">
    <property type="protein sequence ID" value="ENSXETP00000105123"/>
    <property type="gene ID" value="ENSXETG00000044125"/>
</dbReference>
<dbReference type="PROSITE" id="PS50835">
    <property type="entry name" value="IG_LIKE"/>
    <property type="match status" value="2"/>
</dbReference>
<dbReference type="PANTHER" id="PTHR25466">
    <property type="entry name" value="T-LYMPHOCYTE ACTIVATION ANTIGEN"/>
    <property type="match status" value="1"/>
</dbReference>
<evidence type="ECO:0000256" key="3">
    <source>
        <dbReference type="ARBA" id="ARBA00022692"/>
    </source>
</evidence>
<organism evidence="13">
    <name type="scientific">Xenopus tropicalis</name>
    <name type="common">Western clawed frog</name>
    <name type="synonym">Silurana tropicalis</name>
    <dbReference type="NCBI Taxonomy" id="8364"/>
    <lineage>
        <taxon>Eukaryota</taxon>
        <taxon>Metazoa</taxon>
        <taxon>Chordata</taxon>
        <taxon>Craniata</taxon>
        <taxon>Vertebrata</taxon>
        <taxon>Euteleostomi</taxon>
        <taxon>Amphibia</taxon>
        <taxon>Batrachia</taxon>
        <taxon>Anura</taxon>
        <taxon>Pipoidea</taxon>
        <taxon>Pipidae</taxon>
        <taxon>Xenopodinae</taxon>
        <taxon>Xenopus</taxon>
        <taxon>Silurana</taxon>
    </lineage>
</organism>
<dbReference type="SMART" id="SM00409">
    <property type="entry name" value="IG"/>
    <property type="match status" value="1"/>
</dbReference>
<evidence type="ECO:0000256" key="2">
    <source>
        <dbReference type="ARBA" id="ARBA00022475"/>
    </source>
</evidence>
<keyword evidence="4 11" id="KW-0732">Signal</keyword>
<dbReference type="Gene3D" id="2.60.40.10">
    <property type="entry name" value="Immunoglobulins"/>
    <property type="match status" value="2"/>
</dbReference>
<keyword evidence="8" id="KW-0675">Receptor</keyword>
<accession>A0A803JB77</accession>
<keyword evidence="6" id="KW-0472">Membrane</keyword>
<evidence type="ECO:0000256" key="5">
    <source>
        <dbReference type="ARBA" id="ARBA00022989"/>
    </source>
</evidence>
<keyword evidence="2" id="KW-1003">Cell membrane</keyword>
<evidence type="ECO:0000256" key="11">
    <source>
        <dbReference type="SAM" id="SignalP"/>
    </source>
</evidence>
<dbReference type="Pfam" id="PF07686">
    <property type="entry name" value="V-set"/>
    <property type="match status" value="1"/>
</dbReference>
<dbReference type="InterPro" id="IPR036179">
    <property type="entry name" value="Ig-like_dom_sf"/>
</dbReference>
<keyword evidence="3" id="KW-0812">Transmembrane</keyword>
<dbReference type="InterPro" id="IPR007110">
    <property type="entry name" value="Ig-like_dom"/>
</dbReference>
<dbReference type="PANTHER" id="PTHR25466:SF14">
    <property type="entry name" value="BUTYROPHILIN SUBFAMILY 2 MEMBER A2-LIKE-RELATED"/>
    <property type="match status" value="1"/>
</dbReference>
<reference evidence="13" key="1">
    <citation type="journal article" date="2010" name="Science">
        <title>The genome of the Western clawed frog Xenopus tropicalis.</title>
        <authorList>
            <person name="Hellsten U."/>
            <person name="Harland R.M."/>
            <person name="Gilchrist M.J."/>
            <person name="Hendrix D."/>
            <person name="Jurka J."/>
            <person name="Kapitonov V."/>
            <person name="Ovcharenko I."/>
            <person name="Putnam N.H."/>
            <person name="Shu S."/>
            <person name="Taher L."/>
            <person name="Blitz I.L."/>
            <person name="Blumberg B."/>
            <person name="Dichmann D.S."/>
            <person name="Dubchak I."/>
            <person name="Amaya E."/>
            <person name="Detter J.C."/>
            <person name="Fletcher R."/>
            <person name="Gerhard D.S."/>
            <person name="Goodstein D."/>
            <person name="Graves T."/>
            <person name="Grigoriev I.V."/>
            <person name="Grimwood J."/>
            <person name="Kawashima T."/>
            <person name="Lindquist E."/>
            <person name="Lucas S.M."/>
            <person name="Mead P.E."/>
            <person name="Mitros T."/>
            <person name="Ogino H."/>
            <person name="Ohta Y."/>
            <person name="Poliakov A.V."/>
            <person name="Pollet N."/>
            <person name="Robert J."/>
            <person name="Salamov A."/>
            <person name="Sater A.K."/>
            <person name="Schmutz J."/>
            <person name="Terry A."/>
            <person name="Vize P.D."/>
            <person name="Warren W.C."/>
            <person name="Wells D."/>
            <person name="Wills A."/>
            <person name="Wilson R.K."/>
            <person name="Zimmerman L.B."/>
            <person name="Zorn A.M."/>
            <person name="Grainger R."/>
            <person name="Grammer T."/>
            <person name="Khokha M.K."/>
            <person name="Richardson P.M."/>
            <person name="Rokhsar D.S."/>
        </authorList>
    </citation>
    <scope>NUCLEOTIDE SEQUENCE [LARGE SCALE GENOMIC DNA]</scope>
    <source>
        <strain evidence="13">Nigerian</strain>
    </source>
</reference>
<comment type="subcellular location">
    <subcellularLocation>
        <location evidence="1">Cell membrane</location>
        <topology evidence="1">Single-pass type I membrane protein</topology>
    </subcellularLocation>
</comment>
<dbReference type="SUPFAM" id="SSF48726">
    <property type="entry name" value="Immunoglobulin"/>
    <property type="match status" value="2"/>
</dbReference>
<evidence type="ECO:0000256" key="6">
    <source>
        <dbReference type="ARBA" id="ARBA00023136"/>
    </source>
</evidence>